<evidence type="ECO:0000313" key="1">
    <source>
        <dbReference type="EMBL" id="MBS7234054.1"/>
    </source>
</evidence>
<reference evidence="1 2" key="1">
    <citation type="journal article" date="2018" name="Int. J. Syst. Evol. Microbiol.">
        <title>Flavobacterium chryseum sp. nov. and Flavobacterium psychroterrae sp. nov., novel environmental bacteria isolated from Antarctica.</title>
        <authorList>
            <person name="Kralova S."/>
            <person name="Svec P."/>
            <person name="Busse H.J."/>
            <person name="Stankova E."/>
            <person name="Vaczi P."/>
            <person name="Sedlacek I."/>
        </authorList>
    </citation>
    <scope>NUCLEOTIDE SEQUENCE [LARGE SCALE GENOMIC DNA]</scope>
    <source>
        <strain evidence="1 2">CCM 8827</strain>
    </source>
</reference>
<evidence type="ECO:0000313" key="2">
    <source>
        <dbReference type="Proteomes" id="UP000722625"/>
    </source>
</evidence>
<name>A0ABS5PIC4_9FLAO</name>
<dbReference type="EMBL" id="JAGYVZ010000043">
    <property type="protein sequence ID" value="MBS7234054.1"/>
    <property type="molecule type" value="Genomic_DNA"/>
</dbReference>
<gene>
    <name evidence="1" type="ORF">KHA90_23910</name>
</gene>
<keyword evidence="2" id="KW-1185">Reference proteome</keyword>
<accession>A0ABS5PIC4</accession>
<comment type="caution">
    <text evidence="1">The sequence shown here is derived from an EMBL/GenBank/DDBJ whole genome shotgun (WGS) entry which is preliminary data.</text>
</comment>
<dbReference type="RefSeq" id="WP_213307819.1">
    <property type="nucleotide sequence ID" value="NZ_JAGYVZ010000043.1"/>
</dbReference>
<protein>
    <submittedName>
        <fullName evidence="1">Uncharacterized protein</fullName>
    </submittedName>
</protein>
<proteinExistence type="predicted"/>
<sequence>MEKSIFILKTINKSFYLKQGQSPRGLREEHHRPYLITVEVDKTMDQAELSKFIEYLIELKMAMTYGNP</sequence>
<dbReference type="Proteomes" id="UP000722625">
    <property type="component" value="Unassembled WGS sequence"/>
</dbReference>
<organism evidence="1 2">
    <name type="scientific">Flavobacterium psychroterrae</name>
    <dbReference type="NCBI Taxonomy" id="2133767"/>
    <lineage>
        <taxon>Bacteria</taxon>
        <taxon>Pseudomonadati</taxon>
        <taxon>Bacteroidota</taxon>
        <taxon>Flavobacteriia</taxon>
        <taxon>Flavobacteriales</taxon>
        <taxon>Flavobacteriaceae</taxon>
        <taxon>Flavobacterium</taxon>
    </lineage>
</organism>